<feature type="region of interest" description="Disordered" evidence="1">
    <location>
        <begin position="1"/>
        <end position="26"/>
    </location>
</feature>
<dbReference type="EMBL" id="JARQZJ010000064">
    <property type="protein sequence ID" value="KAK9880207.1"/>
    <property type="molecule type" value="Genomic_DNA"/>
</dbReference>
<reference evidence="2 3" key="1">
    <citation type="submission" date="2023-03" db="EMBL/GenBank/DDBJ databases">
        <title>Genome insight into feeding habits of ladybird beetles.</title>
        <authorList>
            <person name="Li H.-S."/>
            <person name="Huang Y.-H."/>
            <person name="Pang H."/>
        </authorList>
    </citation>
    <scope>NUCLEOTIDE SEQUENCE [LARGE SCALE GENOMIC DNA]</scope>
    <source>
        <strain evidence="2">SYSU_2023b</strain>
        <tissue evidence="2">Whole body</tissue>
    </source>
</reference>
<dbReference type="AlphaFoldDB" id="A0AAW1UI57"/>
<proteinExistence type="predicted"/>
<evidence type="ECO:0000313" key="3">
    <source>
        <dbReference type="Proteomes" id="UP001431783"/>
    </source>
</evidence>
<comment type="caution">
    <text evidence="2">The sequence shown here is derived from an EMBL/GenBank/DDBJ whole genome shotgun (WGS) entry which is preliminary data.</text>
</comment>
<evidence type="ECO:0000256" key="1">
    <source>
        <dbReference type="SAM" id="MobiDB-lite"/>
    </source>
</evidence>
<gene>
    <name evidence="2" type="ORF">WA026_010081</name>
</gene>
<name>A0AAW1UI57_9CUCU</name>
<keyword evidence="3" id="KW-1185">Reference proteome</keyword>
<feature type="compositionally biased region" description="Basic and acidic residues" evidence="1">
    <location>
        <begin position="1"/>
        <end position="19"/>
    </location>
</feature>
<evidence type="ECO:0000313" key="2">
    <source>
        <dbReference type="EMBL" id="KAK9880207.1"/>
    </source>
</evidence>
<organism evidence="2 3">
    <name type="scientific">Henosepilachna vigintioctopunctata</name>
    <dbReference type="NCBI Taxonomy" id="420089"/>
    <lineage>
        <taxon>Eukaryota</taxon>
        <taxon>Metazoa</taxon>
        <taxon>Ecdysozoa</taxon>
        <taxon>Arthropoda</taxon>
        <taxon>Hexapoda</taxon>
        <taxon>Insecta</taxon>
        <taxon>Pterygota</taxon>
        <taxon>Neoptera</taxon>
        <taxon>Endopterygota</taxon>
        <taxon>Coleoptera</taxon>
        <taxon>Polyphaga</taxon>
        <taxon>Cucujiformia</taxon>
        <taxon>Coccinelloidea</taxon>
        <taxon>Coccinellidae</taxon>
        <taxon>Epilachninae</taxon>
        <taxon>Epilachnini</taxon>
        <taxon>Henosepilachna</taxon>
    </lineage>
</organism>
<accession>A0AAW1UI57</accession>
<dbReference type="Proteomes" id="UP001431783">
    <property type="component" value="Unassembled WGS sequence"/>
</dbReference>
<sequence length="123" mass="14204">MEKTDQRRTEERTTTEAKKPIHPSVRPIYGNINYAGAVKNTITNTPNHNVQQNTSTENTNNISNTHELQDFQTLINEIKILNQLGNLRELIQIVRELNQKLSTTNNTFEKIIILQELTTKYNV</sequence>
<protein>
    <submittedName>
        <fullName evidence="2">Uncharacterized protein</fullName>
    </submittedName>
</protein>